<proteinExistence type="predicted"/>
<evidence type="ECO:0000313" key="1">
    <source>
        <dbReference type="EMBL" id="UYM14561.1"/>
    </source>
</evidence>
<name>A0ABY6GQY9_9GAMM</name>
<dbReference type="RefSeq" id="WP_262596111.1">
    <property type="nucleotide sequence ID" value="NZ_CP103300.1"/>
</dbReference>
<evidence type="ECO:0008006" key="3">
    <source>
        <dbReference type="Google" id="ProtNLM"/>
    </source>
</evidence>
<sequence length="200" mass="22316">MYMKVFSINCFYSVNSLWNKKNLCPSLDKEKAGICSGMVVAWIKKSLASKGKGVLSADEFDTMSASIIQASYAWKHLFPSKSLGYGAGIPFLLQSQNLISVDNTAGGMVNAAPFIPEWMSTKTGHFILVFFNSAGDNALYNGHSAGFRCDDKVFEVFEPAHGLYTCFNLPSFTWFVGSYLKERYKKYDGKWYLHKVGLDS</sequence>
<evidence type="ECO:0000313" key="2">
    <source>
        <dbReference type="Proteomes" id="UP001163255"/>
    </source>
</evidence>
<organism evidence="1 2">
    <name type="scientific">Endozoicomonas euniceicola</name>
    <dbReference type="NCBI Taxonomy" id="1234143"/>
    <lineage>
        <taxon>Bacteria</taxon>
        <taxon>Pseudomonadati</taxon>
        <taxon>Pseudomonadota</taxon>
        <taxon>Gammaproteobacteria</taxon>
        <taxon>Oceanospirillales</taxon>
        <taxon>Endozoicomonadaceae</taxon>
        <taxon>Endozoicomonas</taxon>
    </lineage>
</organism>
<protein>
    <recommendedName>
        <fullName evidence="3">Peptidase C58 YopT-type domain-containing protein</fullName>
    </recommendedName>
</protein>
<dbReference type="EMBL" id="CP103300">
    <property type="protein sequence ID" value="UYM14561.1"/>
    <property type="molecule type" value="Genomic_DNA"/>
</dbReference>
<dbReference type="Proteomes" id="UP001163255">
    <property type="component" value="Chromosome"/>
</dbReference>
<keyword evidence="2" id="KW-1185">Reference proteome</keyword>
<reference evidence="1" key="1">
    <citation type="submission" date="2022-10" db="EMBL/GenBank/DDBJ databases">
        <title>Completed Genome Sequence of two octocoral isolated bacterium, Endozoicomonas euniceicola EF212T and Endozoicomonas gorgoniicola PS125T.</title>
        <authorList>
            <person name="Chiou Y.-J."/>
            <person name="Chen Y.-H."/>
        </authorList>
    </citation>
    <scope>NUCLEOTIDE SEQUENCE</scope>
    <source>
        <strain evidence="1">EF212</strain>
    </source>
</reference>
<accession>A0ABY6GQY9</accession>
<gene>
    <name evidence="1" type="ORF">NX720_16905</name>
</gene>